<evidence type="ECO:0000313" key="1">
    <source>
        <dbReference type="EMBL" id="MBO1861487.1"/>
    </source>
</evidence>
<organism evidence="1">
    <name type="scientific">Bradyrhizobium barranii subsp. barranii</name>
    <dbReference type="NCBI Taxonomy" id="2823807"/>
    <lineage>
        <taxon>Bacteria</taxon>
        <taxon>Pseudomonadati</taxon>
        <taxon>Pseudomonadota</taxon>
        <taxon>Alphaproteobacteria</taxon>
        <taxon>Hyphomicrobiales</taxon>
        <taxon>Nitrobacteraceae</taxon>
        <taxon>Bradyrhizobium</taxon>
        <taxon>Bradyrhizobium barranii</taxon>
    </lineage>
</organism>
<dbReference type="EMBL" id="CP086136">
    <property type="protein sequence ID" value="UEM14380.1"/>
    <property type="molecule type" value="Genomic_DNA"/>
</dbReference>
<evidence type="ECO:0000313" key="2">
    <source>
        <dbReference type="EMBL" id="UEM14380.1"/>
    </source>
</evidence>
<protein>
    <submittedName>
        <fullName evidence="1">Uncharacterized protein</fullName>
    </submittedName>
</protein>
<name>A0A939RX61_9BRAD</name>
<dbReference type="EMBL" id="JAGEMI010000001">
    <property type="protein sequence ID" value="MBO1861487.1"/>
    <property type="molecule type" value="Genomic_DNA"/>
</dbReference>
<proteinExistence type="predicted"/>
<evidence type="ECO:0000313" key="3">
    <source>
        <dbReference type="Proteomes" id="UP000664702"/>
    </source>
</evidence>
<dbReference type="KEGG" id="bban:J4G43_009045"/>
<dbReference type="AlphaFoldDB" id="A0A939RX61"/>
<accession>A0A939RX61</accession>
<reference evidence="1" key="1">
    <citation type="submission" date="2021-03" db="EMBL/GenBank/DDBJ databases">
        <title>Whole Genome Sequence of Bradyrhizobium sp. Strain 144S4.</title>
        <authorList>
            <person name="Bromfield E.S.P."/>
            <person name="Cloutier S."/>
        </authorList>
    </citation>
    <scope>NUCLEOTIDE SEQUENCE [LARGE SCALE GENOMIC DNA]</scope>
    <source>
        <strain evidence="1">144S4</strain>
    </source>
</reference>
<dbReference type="RefSeq" id="WP_208084578.1">
    <property type="nucleotide sequence ID" value="NZ_CP086136.1"/>
</dbReference>
<reference evidence="2 3" key="2">
    <citation type="journal article" date="2022" name="Int. J. Syst. Evol. Microbiol.">
        <title>Strains of Bradyrhizobium barranii sp. nov. associated with legumes native to Canada are symbionts of soybeans and belong to different subspecies (subsp. barranii subsp. nov. and subsp. apii subsp. nov.) and symbiovars (sv. glycinearum and sv. septentrionale).</title>
        <authorList>
            <person name="Bromfield E.S.P."/>
            <person name="Cloutier S."/>
            <person name="Wasai-Hara S."/>
            <person name="Minamisawa K."/>
        </authorList>
    </citation>
    <scope>NUCLEOTIDE SEQUENCE [LARGE SCALE GENOMIC DNA]</scope>
    <source>
        <strain evidence="2 3">144S4</strain>
    </source>
</reference>
<gene>
    <name evidence="2" type="ORF">J4G43_009045</name>
    <name evidence="1" type="ORF">J4G43_11210</name>
</gene>
<dbReference type="Proteomes" id="UP000664702">
    <property type="component" value="Chromosome"/>
</dbReference>
<sequence>MIESPPEQDQPRPPGIMARNIADPIKLSGLQLHGVSAETARGGDAIKVYTRLSLTSDDKFFHRVAEGLCNHIEHIARQSGGAVNLKRADVVLLVVHPDDTGDLWLDTAAVALQIMTKRDMVAGAVVFEQDIADVIGMGFPLVPIGQEDRVVCMFREGWRFGLFFDFNPDAEFSVEEMQRDLGTLHRRLKYRDLYDAIADQAVFSRLIAAGWFPFVEILGPEFGELLKFSEAGFELDEVEAKILAKFDSERIERMFSRWMAKAHFAGKERLLRSALKSFAEGDAVPVLKIALTEIEGILGDAYRKVYGKGARIKKLLEFAVASAEAKAGHPDTLLFPAAFAHYLRSHTFADFDPAARTGNASSRHAVGHGAAAPETYTMVRALQALLTLDQLAFYT</sequence>